<dbReference type="Pfam" id="PF00196">
    <property type="entry name" value="GerE"/>
    <property type="match status" value="1"/>
</dbReference>
<sequence>MIRVMVVDDQRLTRLGIALMLRRDPDAELVAEAQDGQEAVDKLDTLSLRNGSMPDVVLMDARMPRLDGIDATRLVTARYPGIRVLVLTTYDQDDYAFGALAAGASGFLLKDATARQLCDAVHAVAHGDAVLTPRITRELIRRAAASPLFAGGSGETGVEAVFSALTPRERQVAALIADGMSNAEIAGRLVIETASARRYVSRILAKTGLRDRVQIAVAWHRGEAPGGRRRPRPGDQ</sequence>
<dbReference type="InterPro" id="IPR058245">
    <property type="entry name" value="NreC/VraR/RcsB-like_REC"/>
</dbReference>
<dbReference type="EMBL" id="AKFS01000135">
    <property type="protein sequence ID" value="EJF46431.1"/>
    <property type="molecule type" value="Genomic_DNA"/>
</dbReference>
<dbReference type="InterPro" id="IPR039420">
    <property type="entry name" value="WalR-like"/>
</dbReference>
<gene>
    <name evidence="8" type="ORF">HMPREF1317_1727</name>
</gene>
<evidence type="ECO:0000259" key="6">
    <source>
        <dbReference type="PROSITE" id="PS50043"/>
    </source>
</evidence>
<dbReference type="PROSITE" id="PS50043">
    <property type="entry name" value="HTH_LUXR_2"/>
    <property type="match status" value="1"/>
</dbReference>
<dbReference type="InterPro" id="IPR000792">
    <property type="entry name" value="Tscrpt_reg_LuxR_C"/>
</dbReference>
<comment type="caution">
    <text evidence="8">The sequence shown here is derived from an EMBL/GenBank/DDBJ whole genome shotgun (WGS) entry which is preliminary data.</text>
</comment>
<dbReference type="PATRIC" id="fig|1125717.3.peg.879"/>
<dbReference type="SUPFAM" id="SSF46894">
    <property type="entry name" value="C-terminal effector domain of the bipartite response regulators"/>
    <property type="match status" value="1"/>
</dbReference>
<dbReference type="InterPro" id="IPR016032">
    <property type="entry name" value="Sig_transdc_resp-reg_C-effctor"/>
</dbReference>
<dbReference type="Gene3D" id="3.40.50.2300">
    <property type="match status" value="1"/>
</dbReference>
<dbReference type="CDD" id="cd06170">
    <property type="entry name" value="LuxR_C_like"/>
    <property type="match status" value="1"/>
</dbReference>
<dbReference type="PANTHER" id="PTHR43214:SF24">
    <property type="entry name" value="TRANSCRIPTIONAL REGULATORY PROTEIN NARL-RELATED"/>
    <property type="match status" value="1"/>
</dbReference>
<evidence type="ECO:0000259" key="7">
    <source>
        <dbReference type="PROSITE" id="PS50110"/>
    </source>
</evidence>
<evidence type="ECO:0000313" key="9">
    <source>
        <dbReference type="Proteomes" id="UP000004578"/>
    </source>
</evidence>
<evidence type="ECO:0000256" key="3">
    <source>
        <dbReference type="ARBA" id="ARBA00023125"/>
    </source>
</evidence>
<feature type="domain" description="Response regulatory" evidence="7">
    <location>
        <begin position="3"/>
        <end position="125"/>
    </location>
</feature>
<accession>J0XCK7</accession>
<dbReference type="PRINTS" id="PR00038">
    <property type="entry name" value="HTHLUXR"/>
</dbReference>
<dbReference type="RefSeq" id="WP_005869536.1">
    <property type="nucleotide sequence ID" value="NZ_AKFS01000135.1"/>
</dbReference>
<keyword evidence="3" id="KW-0238">DNA-binding</keyword>
<evidence type="ECO:0000256" key="4">
    <source>
        <dbReference type="ARBA" id="ARBA00023163"/>
    </source>
</evidence>
<dbReference type="CDD" id="cd17535">
    <property type="entry name" value="REC_NarL-like"/>
    <property type="match status" value="1"/>
</dbReference>
<dbReference type="AlphaFoldDB" id="J0XCK7"/>
<keyword evidence="9" id="KW-1185">Reference proteome</keyword>
<evidence type="ECO:0000256" key="5">
    <source>
        <dbReference type="PROSITE-ProRule" id="PRU00169"/>
    </source>
</evidence>
<dbReference type="GO" id="GO:0000160">
    <property type="term" value="P:phosphorelay signal transduction system"/>
    <property type="evidence" value="ECO:0007669"/>
    <property type="project" value="InterPro"/>
</dbReference>
<keyword evidence="1 5" id="KW-0597">Phosphoprotein</keyword>
<evidence type="ECO:0000313" key="8">
    <source>
        <dbReference type="EMBL" id="EJF46431.1"/>
    </source>
</evidence>
<protein>
    <submittedName>
        <fullName evidence="8">Response regulator receiver domain protein</fullName>
    </submittedName>
</protein>
<dbReference type="InterPro" id="IPR001789">
    <property type="entry name" value="Sig_transdc_resp-reg_receiver"/>
</dbReference>
<name>J0XCK7_9ACTO</name>
<dbReference type="InterPro" id="IPR011006">
    <property type="entry name" value="CheY-like_superfamily"/>
</dbReference>
<feature type="domain" description="HTH luxR-type" evidence="6">
    <location>
        <begin position="158"/>
        <end position="223"/>
    </location>
</feature>
<dbReference type="SMART" id="SM00421">
    <property type="entry name" value="HTH_LUXR"/>
    <property type="match status" value="1"/>
</dbReference>
<reference evidence="8 9" key="1">
    <citation type="submission" date="2012-05" db="EMBL/GenBank/DDBJ databases">
        <authorList>
            <person name="Harkins D.M."/>
            <person name="Madupu R."/>
            <person name="Durkin A.S."/>
            <person name="Torralba M."/>
            <person name="Methe B."/>
            <person name="Sutton G.G."/>
            <person name="Nelson K.E."/>
        </authorList>
    </citation>
    <scope>NUCLEOTIDE SEQUENCE [LARGE SCALE GENOMIC DNA]</scope>
    <source>
        <strain evidence="8 9">F0490</strain>
    </source>
</reference>
<organism evidence="8 9">
    <name type="scientific">Schaalia georgiae F0490</name>
    <dbReference type="NCBI Taxonomy" id="1125717"/>
    <lineage>
        <taxon>Bacteria</taxon>
        <taxon>Bacillati</taxon>
        <taxon>Actinomycetota</taxon>
        <taxon>Actinomycetes</taxon>
        <taxon>Actinomycetales</taxon>
        <taxon>Actinomycetaceae</taxon>
        <taxon>Schaalia</taxon>
    </lineage>
</organism>
<dbReference type="SMART" id="SM00448">
    <property type="entry name" value="REC"/>
    <property type="match status" value="1"/>
</dbReference>
<dbReference type="GO" id="GO:0003677">
    <property type="term" value="F:DNA binding"/>
    <property type="evidence" value="ECO:0007669"/>
    <property type="project" value="UniProtKB-KW"/>
</dbReference>
<keyword evidence="4" id="KW-0804">Transcription</keyword>
<dbReference type="PROSITE" id="PS50110">
    <property type="entry name" value="RESPONSE_REGULATORY"/>
    <property type="match status" value="1"/>
</dbReference>
<evidence type="ECO:0000256" key="2">
    <source>
        <dbReference type="ARBA" id="ARBA00023015"/>
    </source>
</evidence>
<dbReference type="PANTHER" id="PTHR43214">
    <property type="entry name" value="TWO-COMPONENT RESPONSE REGULATOR"/>
    <property type="match status" value="1"/>
</dbReference>
<dbReference type="SUPFAM" id="SSF52172">
    <property type="entry name" value="CheY-like"/>
    <property type="match status" value="1"/>
</dbReference>
<dbReference type="Proteomes" id="UP000004578">
    <property type="component" value="Unassembled WGS sequence"/>
</dbReference>
<dbReference type="Pfam" id="PF00072">
    <property type="entry name" value="Response_reg"/>
    <property type="match status" value="1"/>
</dbReference>
<evidence type="ECO:0000256" key="1">
    <source>
        <dbReference type="ARBA" id="ARBA00022553"/>
    </source>
</evidence>
<feature type="modified residue" description="4-aspartylphosphate" evidence="5">
    <location>
        <position position="60"/>
    </location>
</feature>
<proteinExistence type="predicted"/>
<dbReference type="GO" id="GO:0006355">
    <property type="term" value="P:regulation of DNA-templated transcription"/>
    <property type="evidence" value="ECO:0007669"/>
    <property type="project" value="InterPro"/>
</dbReference>
<keyword evidence="2" id="KW-0805">Transcription regulation</keyword>